<dbReference type="Proteomes" id="UP000095283">
    <property type="component" value="Unplaced"/>
</dbReference>
<dbReference type="WBParaSite" id="Hba_04093">
    <property type="protein sequence ID" value="Hba_04093"/>
    <property type="gene ID" value="Hba_04093"/>
</dbReference>
<feature type="transmembrane region" description="Helical" evidence="1">
    <location>
        <begin position="12"/>
        <end position="33"/>
    </location>
</feature>
<keyword evidence="2" id="KW-1185">Reference proteome</keyword>
<keyword evidence="1" id="KW-0812">Transmembrane</keyword>
<reference evidence="3" key="1">
    <citation type="submission" date="2016-11" db="UniProtKB">
        <authorList>
            <consortium name="WormBaseParasite"/>
        </authorList>
    </citation>
    <scope>IDENTIFICATION</scope>
</reference>
<keyword evidence="1" id="KW-1133">Transmembrane helix</keyword>
<protein>
    <submittedName>
        <fullName evidence="3">Uncharacterized protein</fullName>
    </submittedName>
</protein>
<evidence type="ECO:0000313" key="3">
    <source>
        <dbReference type="WBParaSite" id="Hba_04093"/>
    </source>
</evidence>
<organism evidence="2 3">
    <name type="scientific">Heterorhabditis bacteriophora</name>
    <name type="common">Entomopathogenic nematode worm</name>
    <dbReference type="NCBI Taxonomy" id="37862"/>
    <lineage>
        <taxon>Eukaryota</taxon>
        <taxon>Metazoa</taxon>
        <taxon>Ecdysozoa</taxon>
        <taxon>Nematoda</taxon>
        <taxon>Chromadorea</taxon>
        <taxon>Rhabditida</taxon>
        <taxon>Rhabditina</taxon>
        <taxon>Rhabditomorpha</taxon>
        <taxon>Strongyloidea</taxon>
        <taxon>Heterorhabditidae</taxon>
        <taxon>Heterorhabditis</taxon>
    </lineage>
</organism>
<dbReference type="AlphaFoldDB" id="A0A1I7WGN2"/>
<name>A0A1I7WGN2_HETBA</name>
<keyword evidence="1" id="KW-0472">Membrane</keyword>
<evidence type="ECO:0000313" key="2">
    <source>
        <dbReference type="Proteomes" id="UP000095283"/>
    </source>
</evidence>
<proteinExistence type="predicted"/>
<sequence length="165" mass="18365">MWQNEKEDMFLAVMAVLLILLSAVIWIAFCVAVKKTASKFIELKRQRRREFLRNQTELPSYEQALSMSCTPSPNPPLAMTTQNERIAPDRPGALPTIVLPPSYDSAVRSDLQITTPTSSTTSSIYSISSNLAITVGKYVVGRLIKSNLTFTNTALVFICRTHSPQ</sequence>
<accession>A0A1I7WGN2</accession>
<evidence type="ECO:0000256" key="1">
    <source>
        <dbReference type="SAM" id="Phobius"/>
    </source>
</evidence>